<keyword evidence="3 7" id="KW-0472">Membrane</keyword>
<dbReference type="PATRIC" id="fig|218284.4.peg.2144"/>
<sequence length="552" mass="60724">MTLKKRLLILGLIPLVLSTIIIGYIVLQLISLQNSAKEDVQVLLETEILRGDLIVTKQALSNYSVNSTEENKQMVESLLKETTVQITELKKLISVKDQKETLSSIDSKFTELKSASDSALSEMNKAEIKRQSIRISGVLNDMYLLNKQTSDWYQDLQKENKSRIQFIVWASIIGLIVTVFLSLLASNLLTRRIVKPLNRMVENAEKMADGDLTITIDSVKEKNSRFEVDKLQTAFHHMVGNLRSTVQSVHDIGSNVERFTQDVRSQMSNLTESSNQVALSTEELAKGSQSISEDIQSTASLMAVMGDDFARNVEQSAESSESSKVAMTSIGNGRTSLNKQQEFAEMIAESSSSIMDSVESFAQYTGEIENAAQAVREIADQTNLLALNAAIEAARAGDAGKGFAVVAQEVRKLAEDSSVATERIGSMVGNIKQGIQSIMDASQKGKTLSTQQVDSMSVTEQAFEEISGNVSTIFDNLAKLESGMLASSERTNQVIAAVENISAITEETAAGTEEISSSTEEQLRYFERMNEQVGELNKMTSDMKKELEHFTL</sequence>
<feature type="domain" description="HAMP" evidence="9">
    <location>
        <begin position="191"/>
        <end position="247"/>
    </location>
</feature>
<evidence type="ECO:0000256" key="6">
    <source>
        <dbReference type="PROSITE-ProRule" id="PRU00284"/>
    </source>
</evidence>
<dbReference type="GO" id="GO:0007165">
    <property type="term" value="P:signal transduction"/>
    <property type="evidence" value="ECO:0007669"/>
    <property type="project" value="UniProtKB-KW"/>
</dbReference>
<keyword evidence="7" id="KW-1133">Transmembrane helix</keyword>
<feature type="transmembrane region" description="Helical" evidence="7">
    <location>
        <begin position="166"/>
        <end position="190"/>
    </location>
</feature>
<evidence type="ECO:0000256" key="7">
    <source>
        <dbReference type="SAM" id="Phobius"/>
    </source>
</evidence>
<comment type="subcellular location">
    <subcellularLocation>
        <location evidence="1">Cell membrane</location>
    </subcellularLocation>
</comment>
<evidence type="ECO:0000256" key="3">
    <source>
        <dbReference type="ARBA" id="ARBA00023136"/>
    </source>
</evidence>
<keyword evidence="4 6" id="KW-0807">Transducer</keyword>
<accession>A0A0P6VZB9</accession>
<dbReference type="InterPro" id="IPR004089">
    <property type="entry name" value="MCPsignal_dom"/>
</dbReference>
<evidence type="ECO:0000256" key="2">
    <source>
        <dbReference type="ARBA" id="ARBA00022475"/>
    </source>
</evidence>
<dbReference type="GO" id="GO:0004888">
    <property type="term" value="F:transmembrane signaling receptor activity"/>
    <property type="evidence" value="ECO:0007669"/>
    <property type="project" value="InterPro"/>
</dbReference>
<dbReference type="EMBL" id="LIXZ01000003">
    <property type="protein sequence ID" value="KPL60516.1"/>
    <property type="molecule type" value="Genomic_DNA"/>
</dbReference>
<comment type="similarity">
    <text evidence="5">Belongs to the methyl-accepting chemotaxis (MCP) protein family.</text>
</comment>
<gene>
    <name evidence="10" type="ORF">AM506_05155</name>
</gene>
<comment type="caution">
    <text evidence="10">The sequence shown here is derived from an EMBL/GenBank/DDBJ whole genome shotgun (WGS) entry which is preliminary data.</text>
</comment>
<dbReference type="OrthoDB" id="2450685at2"/>
<evidence type="ECO:0000259" key="8">
    <source>
        <dbReference type="PROSITE" id="PS50111"/>
    </source>
</evidence>
<dbReference type="GO" id="GO:0006935">
    <property type="term" value="P:chemotaxis"/>
    <property type="evidence" value="ECO:0007669"/>
    <property type="project" value="InterPro"/>
</dbReference>
<evidence type="ECO:0000313" key="11">
    <source>
        <dbReference type="Proteomes" id="UP000050398"/>
    </source>
</evidence>
<proteinExistence type="inferred from homology"/>
<dbReference type="RefSeq" id="WP_060671428.1">
    <property type="nucleotide sequence ID" value="NZ_LIXZ01000003.1"/>
</dbReference>
<feature type="domain" description="Methyl-accepting transducer" evidence="8">
    <location>
        <begin position="266"/>
        <end position="516"/>
    </location>
</feature>
<dbReference type="Proteomes" id="UP000050398">
    <property type="component" value="Unassembled WGS sequence"/>
</dbReference>
<dbReference type="SMART" id="SM00283">
    <property type="entry name" value="MA"/>
    <property type="match status" value="1"/>
</dbReference>
<dbReference type="PANTHER" id="PTHR32089:SF112">
    <property type="entry name" value="LYSOZYME-LIKE PROTEIN-RELATED"/>
    <property type="match status" value="1"/>
</dbReference>
<dbReference type="PROSITE" id="PS50885">
    <property type="entry name" value="HAMP"/>
    <property type="match status" value="1"/>
</dbReference>
<dbReference type="PRINTS" id="PR00260">
    <property type="entry name" value="CHEMTRNSDUCR"/>
</dbReference>
<dbReference type="SMART" id="SM00304">
    <property type="entry name" value="HAMP"/>
    <property type="match status" value="1"/>
</dbReference>
<dbReference type="Gene3D" id="1.10.287.950">
    <property type="entry name" value="Methyl-accepting chemotaxis protein"/>
    <property type="match status" value="1"/>
</dbReference>
<dbReference type="eggNOG" id="COG0840">
    <property type="taxonomic scope" value="Bacteria"/>
</dbReference>
<dbReference type="InterPro" id="IPR003660">
    <property type="entry name" value="HAMP_dom"/>
</dbReference>
<dbReference type="Pfam" id="PF00015">
    <property type="entry name" value="MCPsignal"/>
    <property type="match status" value="1"/>
</dbReference>
<evidence type="ECO:0000313" key="10">
    <source>
        <dbReference type="EMBL" id="KPL60516.1"/>
    </source>
</evidence>
<protein>
    <submittedName>
        <fullName evidence="10">Chemotaxis protein</fullName>
    </submittedName>
</protein>
<keyword evidence="7" id="KW-0812">Transmembrane</keyword>
<dbReference type="Gene3D" id="6.10.340.10">
    <property type="match status" value="1"/>
</dbReference>
<dbReference type="Pfam" id="PF00672">
    <property type="entry name" value="HAMP"/>
    <property type="match status" value="1"/>
</dbReference>
<keyword evidence="2" id="KW-1003">Cell membrane</keyword>
<dbReference type="SUPFAM" id="SSF58104">
    <property type="entry name" value="Methyl-accepting chemotaxis protein (MCP) signaling domain"/>
    <property type="match status" value="1"/>
</dbReference>
<feature type="transmembrane region" description="Helical" evidence="7">
    <location>
        <begin position="7"/>
        <end position="27"/>
    </location>
</feature>
<dbReference type="PROSITE" id="PS50111">
    <property type="entry name" value="CHEMOTAXIS_TRANSDUC_2"/>
    <property type="match status" value="1"/>
</dbReference>
<reference evidence="10 11" key="1">
    <citation type="submission" date="2015-08" db="EMBL/GenBank/DDBJ databases">
        <title>Draft Genome Sequence of Bacillus vietnamensis UCD-SED5.</title>
        <authorList>
            <person name="Lee R.D."/>
            <person name="Jospin G."/>
            <person name="Lang J.M."/>
            <person name="Coil D.A."/>
            <person name="Eisen J.A."/>
        </authorList>
    </citation>
    <scope>NUCLEOTIDE SEQUENCE [LARGE SCALE GENOMIC DNA]</scope>
    <source>
        <strain evidence="10 11">UCD-SED5</strain>
    </source>
</reference>
<dbReference type="GO" id="GO:0005886">
    <property type="term" value="C:plasma membrane"/>
    <property type="evidence" value="ECO:0007669"/>
    <property type="project" value="UniProtKB-SubCell"/>
</dbReference>
<dbReference type="InterPro" id="IPR004090">
    <property type="entry name" value="Chemotax_Me-accpt_rcpt"/>
</dbReference>
<evidence type="ECO:0000256" key="1">
    <source>
        <dbReference type="ARBA" id="ARBA00004236"/>
    </source>
</evidence>
<organism evidence="10 11">
    <name type="scientific">Rossellomorea vietnamensis</name>
    <dbReference type="NCBI Taxonomy" id="218284"/>
    <lineage>
        <taxon>Bacteria</taxon>
        <taxon>Bacillati</taxon>
        <taxon>Bacillota</taxon>
        <taxon>Bacilli</taxon>
        <taxon>Bacillales</taxon>
        <taxon>Bacillaceae</taxon>
        <taxon>Rossellomorea</taxon>
    </lineage>
</organism>
<evidence type="ECO:0000259" key="9">
    <source>
        <dbReference type="PROSITE" id="PS50885"/>
    </source>
</evidence>
<dbReference type="PANTHER" id="PTHR32089">
    <property type="entry name" value="METHYL-ACCEPTING CHEMOTAXIS PROTEIN MCPB"/>
    <property type="match status" value="1"/>
</dbReference>
<evidence type="ECO:0000256" key="5">
    <source>
        <dbReference type="ARBA" id="ARBA00029447"/>
    </source>
</evidence>
<name>A0A0P6VZB9_9BACI</name>
<dbReference type="CDD" id="cd06225">
    <property type="entry name" value="HAMP"/>
    <property type="match status" value="1"/>
</dbReference>
<evidence type="ECO:0000256" key="4">
    <source>
        <dbReference type="ARBA" id="ARBA00023224"/>
    </source>
</evidence>
<dbReference type="AlphaFoldDB" id="A0A0P6VZB9"/>